<dbReference type="PANTHER" id="PTHR20843:SF0">
    <property type="entry name" value="PROTEIN AVEUGLE"/>
    <property type="match status" value="1"/>
</dbReference>
<gene>
    <name evidence="4 5 6" type="primary">LOC106470484</name>
</gene>
<dbReference type="SUPFAM" id="SSF47769">
    <property type="entry name" value="SAM/Pointed domain"/>
    <property type="match status" value="1"/>
</dbReference>
<dbReference type="SMART" id="SM00454">
    <property type="entry name" value="SAM"/>
    <property type="match status" value="1"/>
</dbReference>
<accession>A0ABM1TFZ8</accession>
<feature type="compositionally biased region" description="Basic and acidic residues" evidence="1">
    <location>
        <begin position="17"/>
        <end position="26"/>
    </location>
</feature>
<sequence length="136" mass="16113">MKEDSSTHRSKGPSSPTRDKDAQKESRNRPKAVFFWTNADVMKWLRRQCQEYHSLYSHLFLEHDITGRSLVRIRDTTLESMGISNKEHRDDLCRKILKLKLKSDILEMKDLERKGCLQITTDQPMSRCLMKRLFIT</sequence>
<evidence type="ECO:0000313" key="6">
    <source>
        <dbReference type="RefSeq" id="XP_022254805.1"/>
    </source>
</evidence>
<keyword evidence="3" id="KW-1185">Reference proteome</keyword>
<name>A0ABM1TFZ8_LIMPO</name>
<evidence type="ECO:0000313" key="5">
    <source>
        <dbReference type="RefSeq" id="XP_022254804.1"/>
    </source>
</evidence>
<proteinExistence type="predicted"/>
<dbReference type="InterPro" id="IPR052268">
    <property type="entry name" value="SAM_domain-containing_protein"/>
</dbReference>
<dbReference type="InterPro" id="IPR001660">
    <property type="entry name" value="SAM"/>
</dbReference>
<dbReference type="PROSITE" id="PS50105">
    <property type="entry name" value="SAM_DOMAIN"/>
    <property type="match status" value="1"/>
</dbReference>
<reference evidence="4 5" key="1">
    <citation type="submission" date="2025-05" db="UniProtKB">
        <authorList>
            <consortium name="RefSeq"/>
        </authorList>
    </citation>
    <scope>IDENTIFICATION</scope>
    <source>
        <tissue evidence="4 5">Muscle</tissue>
    </source>
</reference>
<dbReference type="RefSeq" id="XP_022254805.1">
    <property type="nucleotide sequence ID" value="XM_022399097.1"/>
</dbReference>
<dbReference type="Proteomes" id="UP000694941">
    <property type="component" value="Unplaced"/>
</dbReference>
<evidence type="ECO:0000256" key="1">
    <source>
        <dbReference type="SAM" id="MobiDB-lite"/>
    </source>
</evidence>
<dbReference type="PANTHER" id="PTHR20843">
    <property type="entry name" value="STERILE ALPHA MOTIF DOMAIN CONTAINING PROTEIN 10"/>
    <property type="match status" value="1"/>
</dbReference>
<organism evidence="3 5">
    <name type="scientific">Limulus polyphemus</name>
    <name type="common">Atlantic horseshoe crab</name>
    <dbReference type="NCBI Taxonomy" id="6850"/>
    <lineage>
        <taxon>Eukaryota</taxon>
        <taxon>Metazoa</taxon>
        <taxon>Ecdysozoa</taxon>
        <taxon>Arthropoda</taxon>
        <taxon>Chelicerata</taxon>
        <taxon>Merostomata</taxon>
        <taxon>Xiphosura</taxon>
        <taxon>Limulidae</taxon>
        <taxon>Limulus</taxon>
    </lineage>
</organism>
<dbReference type="GeneID" id="106470484"/>
<evidence type="ECO:0000313" key="4">
    <source>
        <dbReference type="RefSeq" id="XP_022254803.1"/>
    </source>
</evidence>
<evidence type="ECO:0000313" key="3">
    <source>
        <dbReference type="Proteomes" id="UP000694941"/>
    </source>
</evidence>
<dbReference type="RefSeq" id="XP_022254803.1">
    <property type="nucleotide sequence ID" value="XM_022399095.1"/>
</dbReference>
<dbReference type="Gene3D" id="1.10.150.50">
    <property type="entry name" value="Transcription Factor, Ets-1"/>
    <property type="match status" value="1"/>
</dbReference>
<dbReference type="RefSeq" id="XP_022254804.1">
    <property type="nucleotide sequence ID" value="XM_022399096.1"/>
</dbReference>
<feature type="domain" description="SAM" evidence="2">
    <location>
        <begin position="36"/>
        <end position="102"/>
    </location>
</feature>
<protein>
    <submittedName>
        <fullName evidence="4 5">Protein aveugle-like isoform X1</fullName>
    </submittedName>
</protein>
<dbReference type="InterPro" id="IPR013761">
    <property type="entry name" value="SAM/pointed_sf"/>
</dbReference>
<evidence type="ECO:0000259" key="2">
    <source>
        <dbReference type="PROSITE" id="PS50105"/>
    </source>
</evidence>
<dbReference type="Pfam" id="PF07647">
    <property type="entry name" value="SAM_2"/>
    <property type="match status" value="1"/>
</dbReference>
<feature type="region of interest" description="Disordered" evidence="1">
    <location>
        <begin position="1"/>
        <end position="26"/>
    </location>
</feature>